<dbReference type="InterPro" id="IPR001909">
    <property type="entry name" value="KRAB"/>
</dbReference>
<dbReference type="PANTHER" id="PTHR23232:SF118">
    <property type="entry name" value="ZINC FINGER PROTEIN 746"/>
    <property type="match status" value="1"/>
</dbReference>
<evidence type="ECO:0000313" key="4">
    <source>
        <dbReference type="EMBL" id="KAJ1098693.1"/>
    </source>
</evidence>
<dbReference type="Proteomes" id="UP001066276">
    <property type="component" value="Chromosome 10"/>
</dbReference>
<dbReference type="InterPro" id="IPR050169">
    <property type="entry name" value="Krueppel_C2H2_ZnF"/>
</dbReference>
<reference evidence="4" key="1">
    <citation type="journal article" date="2022" name="bioRxiv">
        <title>Sequencing and chromosome-scale assembly of the giantPleurodeles waltlgenome.</title>
        <authorList>
            <person name="Brown T."/>
            <person name="Elewa A."/>
            <person name="Iarovenko S."/>
            <person name="Subramanian E."/>
            <person name="Araus A.J."/>
            <person name="Petzold A."/>
            <person name="Susuki M."/>
            <person name="Suzuki K.-i.T."/>
            <person name="Hayashi T."/>
            <person name="Toyoda A."/>
            <person name="Oliveira C."/>
            <person name="Osipova E."/>
            <person name="Leigh N.D."/>
            <person name="Simon A."/>
            <person name="Yun M.H."/>
        </authorList>
    </citation>
    <scope>NUCLEOTIDE SEQUENCE</scope>
    <source>
        <strain evidence="4">20211129_DDA</strain>
        <tissue evidence="4">Liver</tissue>
    </source>
</reference>
<dbReference type="CDD" id="cd07765">
    <property type="entry name" value="KRAB_A-box"/>
    <property type="match status" value="1"/>
</dbReference>
<dbReference type="GO" id="GO:0006355">
    <property type="term" value="P:regulation of DNA-templated transcription"/>
    <property type="evidence" value="ECO:0007669"/>
    <property type="project" value="InterPro"/>
</dbReference>
<evidence type="ECO:0000259" key="2">
    <source>
        <dbReference type="PROSITE" id="PS50805"/>
    </source>
</evidence>
<dbReference type="InterPro" id="IPR036051">
    <property type="entry name" value="KRAB_dom_sf"/>
</dbReference>
<dbReference type="PROSITE" id="PS50806">
    <property type="entry name" value="KRAB_RELATED"/>
    <property type="match status" value="1"/>
</dbReference>
<feature type="domain" description="KRAB" evidence="2">
    <location>
        <begin position="11"/>
        <end position="83"/>
    </location>
</feature>
<comment type="caution">
    <text evidence="4">The sequence shown here is derived from an EMBL/GenBank/DDBJ whole genome shotgun (WGS) entry which is preliminary data.</text>
</comment>
<evidence type="ECO:0000313" key="5">
    <source>
        <dbReference type="Proteomes" id="UP001066276"/>
    </source>
</evidence>
<protein>
    <submittedName>
        <fullName evidence="4">Uncharacterized protein</fullName>
    </submittedName>
</protein>
<dbReference type="AlphaFoldDB" id="A0AAV7M646"/>
<feature type="compositionally biased region" description="Basic and acidic residues" evidence="1">
    <location>
        <begin position="514"/>
        <end position="526"/>
    </location>
</feature>
<feature type="region of interest" description="Disordered" evidence="1">
    <location>
        <begin position="484"/>
        <end position="542"/>
    </location>
</feature>
<evidence type="ECO:0000259" key="3">
    <source>
        <dbReference type="PROSITE" id="PS50806"/>
    </source>
</evidence>
<gene>
    <name evidence="4" type="ORF">NDU88_003800</name>
</gene>
<dbReference type="Pfam" id="PF01352">
    <property type="entry name" value="KRAB"/>
    <property type="match status" value="1"/>
</dbReference>
<evidence type="ECO:0000256" key="1">
    <source>
        <dbReference type="SAM" id="MobiDB-lite"/>
    </source>
</evidence>
<name>A0AAV7M646_PLEWA</name>
<dbReference type="InterPro" id="IPR003655">
    <property type="entry name" value="aKRAB"/>
</dbReference>
<sequence>MMEGASSEVTLNFDDVIVQFSKDEWSCLELWQKDLYLEVAKENYDMLVSLGYPVVTPPILMHREEEGQFSYDRHLGVSSTCSPVFKTPVHFQNEEEEEPVSSVLPEASSTCCRIVKSPVQIQSEEEGEPVNNNLPGVHSTCYSIANSLVLVQSEEEEEDQLVKDHCPVNRIDYPNIPPIRIKSEEADQSISNQDSAVSSTIYPFIKPPVFIKSEEEEQMISDHLLGFSTASVPVVNSEELVRLVKQEPEEAVLENRNEDILQFLVTAGFDCKPETGQLQAQQKLPENLCLEMDGDSKKILQLIVAGALLYKPVKEEAVDGRIRRHSVETVLGHPLATKWRRYATDSNIGNVRDNGAVPAKYQQGTTRTQLQLPQKWEEETGTRPLSPAPISLSTATCRRLLRVRLHGFTAQTSDTALSPQRVDAARLQAQGCRCQPTHQLTPTHTSVGAVSSGAGLENGAGGVSCSPNGNFSGRKSCRGHLSERAAVPVSGGSSTQTEPSDGPLQRPVRHRRTPRTEQGRISERIARSCTRQQQYTDGPPSAARMQFSQIAARVVPEAKTFPDKNYFQQHDQTNVLFLSLSSH</sequence>
<dbReference type="PROSITE" id="PS50805">
    <property type="entry name" value="KRAB"/>
    <property type="match status" value="1"/>
</dbReference>
<feature type="domain" description="KRAB-related" evidence="3">
    <location>
        <begin position="8"/>
        <end position="72"/>
    </location>
</feature>
<keyword evidence="5" id="KW-1185">Reference proteome</keyword>
<dbReference type="Gene3D" id="6.10.140.140">
    <property type="match status" value="1"/>
</dbReference>
<accession>A0AAV7M646</accession>
<proteinExistence type="predicted"/>
<dbReference type="EMBL" id="JANPWB010000014">
    <property type="protein sequence ID" value="KAJ1098693.1"/>
    <property type="molecule type" value="Genomic_DNA"/>
</dbReference>
<dbReference type="PANTHER" id="PTHR23232">
    <property type="entry name" value="KRAB DOMAIN C2H2 ZINC FINGER"/>
    <property type="match status" value="1"/>
</dbReference>
<organism evidence="4 5">
    <name type="scientific">Pleurodeles waltl</name>
    <name type="common">Iberian ribbed newt</name>
    <dbReference type="NCBI Taxonomy" id="8319"/>
    <lineage>
        <taxon>Eukaryota</taxon>
        <taxon>Metazoa</taxon>
        <taxon>Chordata</taxon>
        <taxon>Craniata</taxon>
        <taxon>Vertebrata</taxon>
        <taxon>Euteleostomi</taxon>
        <taxon>Amphibia</taxon>
        <taxon>Batrachia</taxon>
        <taxon>Caudata</taxon>
        <taxon>Salamandroidea</taxon>
        <taxon>Salamandridae</taxon>
        <taxon>Pleurodelinae</taxon>
        <taxon>Pleurodeles</taxon>
    </lineage>
</organism>
<dbReference type="SUPFAM" id="SSF109640">
    <property type="entry name" value="KRAB domain (Kruppel-associated box)"/>
    <property type="match status" value="1"/>
</dbReference>
<dbReference type="SMART" id="SM00349">
    <property type="entry name" value="KRAB"/>
    <property type="match status" value="1"/>
</dbReference>